<dbReference type="Pfam" id="PF00095">
    <property type="entry name" value="WAP"/>
    <property type="match status" value="2"/>
</dbReference>
<evidence type="ECO:0000256" key="6">
    <source>
        <dbReference type="ARBA" id="ARBA00023157"/>
    </source>
</evidence>
<dbReference type="GO" id="GO:0005615">
    <property type="term" value="C:extracellular space"/>
    <property type="evidence" value="ECO:0007669"/>
    <property type="project" value="TreeGrafter"/>
</dbReference>
<dbReference type="Gene3D" id="4.10.75.10">
    <property type="entry name" value="Elafin-like"/>
    <property type="match status" value="2"/>
</dbReference>
<feature type="region of interest" description="Disordered" evidence="9">
    <location>
        <begin position="1384"/>
        <end position="1403"/>
    </location>
</feature>
<feature type="disulfide bond" evidence="8">
    <location>
        <begin position="438"/>
        <end position="445"/>
    </location>
</feature>
<dbReference type="PANTHER" id="PTHR45938:SF11">
    <property type="entry name" value="WAP, KAZAL, IMMUNOGLOBULIN, KUNITZ AND NTR DOMAIN-CONTAINING PROTEIN 2-LIKE"/>
    <property type="match status" value="1"/>
</dbReference>
<dbReference type="Gene3D" id="4.10.800.10">
    <property type="entry name" value="Thyroglobulin type-1"/>
    <property type="match status" value="4"/>
</dbReference>
<gene>
    <name evidence="15" type="ORF">Fcan01_22613</name>
</gene>
<dbReference type="InterPro" id="IPR002223">
    <property type="entry name" value="Kunitz_BPTI"/>
</dbReference>
<evidence type="ECO:0000256" key="8">
    <source>
        <dbReference type="PROSITE-ProRule" id="PRU00500"/>
    </source>
</evidence>
<dbReference type="OMA" id="NEINDYG"/>
<proteinExistence type="predicted"/>
<feature type="domain" description="BPTI/Kunitz inhibitor" evidence="11">
    <location>
        <begin position="339"/>
        <end position="397"/>
    </location>
</feature>
<evidence type="ECO:0000256" key="9">
    <source>
        <dbReference type="SAM" id="MobiDB-lite"/>
    </source>
</evidence>
<name>A0A226DAU4_FOLCA</name>
<keyword evidence="6 8" id="KW-1015">Disulfide bond</keyword>
<keyword evidence="10" id="KW-1133">Transmembrane helix</keyword>
<dbReference type="SUPFAM" id="SSF57262">
    <property type="entry name" value="Leech antihemostatic proteins"/>
    <property type="match status" value="1"/>
</dbReference>
<feature type="domain" description="WAP" evidence="14">
    <location>
        <begin position="792"/>
        <end position="843"/>
    </location>
</feature>
<feature type="region of interest" description="Disordered" evidence="9">
    <location>
        <begin position="702"/>
        <end position="731"/>
    </location>
</feature>
<dbReference type="InterPro" id="IPR008197">
    <property type="entry name" value="WAP_dom"/>
</dbReference>
<dbReference type="PROSITE" id="PS51252">
    <property type="entry name" value="ANTISTASIN"/>
    <property type="match status" value="1"/>
</dbReference>
<feature type="domain" description="Antistasin-like" evidence="13">
    <location>
        <begin position="223"/>
        <end position="248"/>
    </location>
</feature>
<reference evidence="15 16" key="1">
    <citation type="submission" date="2015-12" db="EMBL/GenBank/DDBJ databases">
        <title>The genome of Folsomia candida.</title>
        <authorList>
            <person name="Faddeeva A."/>
            <person name="Derks M.F."/>
            <person name="Anvar Y."/>
            <person name="Smit S."/>
            <person name="Van Straalen N."/>
            <person name="Roelofs D."/>
        </authorList>
    </citation>
    <scope>NUCLEOTIDE SEQUENCE [LARGE SCALE GENOMIC DNA]</scope>
    <source>
        <strain evidence="15 16">VU population</strain>
        <tissue evidence="15">Whole body</tissue>
    </source>
</reference>
<dbReference type="InterPro" id="IPR036880">
    <property type="entry name" value="Kunitz_BPTI_sf"/>
</dbReference>
<feature type="region of interest" description="Disordered" evidence="9">
    <location>
        <begin position="646"/>
        <end position="675"/>
    </location>
</feature>
<dbReference type="InterPro" id="IPR000716">
    <property type="entry name" value="Thyroglobulin_1"/>
</dbReference>
<keyword evidence="5" id="KW-0722">Serine protease inhibitor</keyword>
<evidence type="ECO:0000259" key="11">
    <source>
        <dbReference type="PROSITE" id="PS50279"/>
    </source>
</evidence>
<evidence type="ECO:0000256" key="2">
    <source>
        <dbReference type="ARBA" id="ARBA00022525"/>
    </source>
</evidence>
<evidence type="ECO:0000256" key="10">
    <source>
        <dbReference type="SAM" id="Phobius"/>
    </source>
</evidence>
<keyword evidence="3" id="KW-0646">Protease inhibitor</keyword>
<dbReference type="InterPro" id="IPR036857">
    <property type="entry name" value="Thyroglobulin_1_sf"/>
</dbReference>
<dbReference type="SMART" id="SM00217">
    <property type="entry name" value="WAP"/>
    <property type="match status" value="2"/>
</dbReference>
<feature type="region of interest" description="Disordered" evidence="9">
    <location>
        <begin position="459"/>
        <end position="481"/>
    </location>
</feature>
<dbReference type="PROSITE" id="PS00484">
    <property type="entry name" value="THYROGLOBULIN_1_1"/>
    <property type="match status" value="2"/>
</dbReference>
<feature type="region of interest" description="Disordered" evidence="9">
    <location>
        <begin position="747"/>
        <end position="769"/>
    </location>
</feature>
<feature type="domain" description="BPTI/Kunitz inhibitor" evidence="11">
    <location>
        <begin position="983"/>
        <end position="1034"/>
    </location>
</feature>
<feature type="domain" description="Thyroglobulin type-1" evidence="12">
    <location>
        <begin position="400"/>
        <end position="467"/>
    </location>
</feature>
<evidence type="ECO:0000313" key="15">
    <source>
        <dbReference type="EMBL" id="OXA42662.1"/>
    </source>
</evidence>
<dbReference type="Pfam" id="PF00014">
    <property type="entry name" value="Kunitz_BPTI"/>
    <property type="match status" value="3"/>
</dbReference>
<dbReference type="InterPro" id="IPR036645">
    <property type="entry name" value="Elafin-like_sf"/>
</dbReference>
<feature type="domain" description="BPTI/Kunitz inhibitor" evidence="11">
    <location>
        <begin position="1045"/>
        <end position="1095"/>
    </location>
</feature>
<dbReference type="CDD" id="cd00191">
    <property type="entry name" value="TY"/>
    <property type="match status" value="2"/>
</dbReference>
<comment type="caution">
    <text evidence="8">Lacks conserved residue(s) required for the propagation of feature annotation.</text>
</comment>
<feature type="compositionally biased region" description="Low complexity" evidence="9">
    <location>
        <begin position="1384"/>
        <end position="1397"/>
    </location>
</feature>
<dbReference type="Gene3D" id="4.10.410.10">
    <property type="entry name" value="Pancreatic trypsin inhibitor Kunitz domain"/>
    <property type="match status" value="3"/>
</dbReference>
<dbReference type="Pfam" id="PF14625">
    <property type="entry name" value="Lustrin_cystein"/>
    <property type="match status" value="1"/>
</dbReference>
<dbReference type="InterPro" id="IPR028150">
    <property type="entry name" value="Lustrin_cystein"/>
</dbReference>
<protein>
    <submittedName>
        <fullName evidence="15">BPTI/Kunitz domain-containing protein</fullName>
    </submittedName>
</protein>
<evidence type="ECO:0000259" key="12">
    <source>
        <dbReference type="PROSITE" id="PS51162"/>
    </source>
</evidence>
<dbReference type="PROSITE" id="PS00280">
    <property type="entry name" value="BPTI_KUNITZ_1"/>
    <property type="match status" value="3"/>
</dbReference>
<feature type="disulfide bond" evidence="8">
    <location>
        <begin position="447"/>
        <end position="467"/>
    </location>
</feature>
<dbReference type="PROSITE" id="PS51390">
    <property type="entry name" value="WAP"/>
    <property type="match status" value="2"/>
</dbReference>
<dbReference type="PROSITE" id="PS51162">
    <property type="entry name" value="THYROGLOBULIN_1_2"/>
    <property type="match status" value="4"/>
</dbReference>
<feature type="domain" description="WAP" evidence="14">
    <location>
        <begin position="96"/>
        <end position="147"/>
    </location>
</feature>
<dbReference type="Pfam" id="PF00086">
    <property type="entry name" value="Thyroglobulin_1"/>
    <property type="match status" value="4"/>
</dbReference>
<evidence type="ECO:0000259" key="14">
    <source>
        <dbReference type="PROSITE" id="PS51390"/>
    </source>
</evidence>
<accession>A0A226DAU4</accession>
<dbReference type="InterPro" id="IPR004094">
    <property type="entry name" value="Antistasin-like"/>
</dbReference>
<keyword evidence="10" id="KW-0472">Membrane</keyword>
<keyword evidence="10" id="KW-0812">Transmembrane</keyword>
<evidence type="ECO:0000256" key="1">
    <source>
        <dbReference type="ARBA" id="ARBA00004613"/>
    </source>
</evidence>
<evidence type="ECO:0000259" key="13">
    <source>
        <dbReference type="PROSITE" id="PS51252"/>
    </source>
</evidence>
<keyword evidence="4" id="KW-0732">Signal</keyword>
<feature type="transmembrane region" description="Helical" evidence="10">
    <location>
        <begin position="1426"/>
        <end position="1448"/>
    </location>
</feature>
<comment type="caution">
    <text evidence="15">The sequence shown here is derived from an EMBL/GenBank/DDBJ whole genome shotgun (WGS) entry which is preliminary data.</text>
</comment>
<keyword evidence="2" id="KW-0964">Secreted</keyword>
<feature type="domain" description="Thyroglobulin type-1" evidence="12">
    <location>
        <begin position="149"/>
        <end position="217"/>
    </location>
</feature>
<evidence type="ECO:0000256" key="5">
    <source>
        <dbReference type="ARBA" id="ARBA00022900"/>
    </source>
</evidence>
<dbReference type="GO" id="GO:0048019">
    <property type="term" value="F:receptor antagonist activity"/>
    <property type="evidence" value="ECO:0007669"/>
    <property type="project" value="TreeGrafter"/>
</dbReference>
<dbReference type="SUPFAM" id="SSF57362">
    <property type="entry name" value="BPTI-like"/>
    <property type="match status" value="3"/>
</dbReference>
<dbReference type="SUPFAM" id="SSF57256">
    <property type="entry name" value="Elafin-like"/>
    <property type="match status" value="2"/>
</dbReference>
<sequence length="1521" mass="163629">MCRRRSPFLKLFKEWLGKNYKDDDSSRPDDYFCAEVALDSGICCPILEDGLQDDDEEDDSYLLPVENRASSSSDGSHHNNLLELLFGESAHAMSHQHAKPGQCPYLLPFHPVDGCGESECETDSHCGGGSKKCCLNSCGGTQCVEPLLLTACQHQREILEHKARESGMPTRRVFIPECDSNGQYVRIQSFSGLNWCVDSAGEEIQGTRVKSPNLPNCQKPSQCPQKRCSLQCEFGLNLDSAGCPLCDCKPSPCDQVVCSSGEECRMVQLNCISEPCPPAPLCLPRLDNPCPFGSPLAFEESGEWVSCRSGGRGCPSSHKCNISPFGEYAVCCPKPKEVCFEPVDEGGCKSPSAAQRMTTTTRWFFNTSSNECQPFPFFGCGGNNNQFNSKAECLSVCPALSHCERMRGKNAELVGKYGHMSYIPKCDSRSGDWEPVQCLEEVGMCWCVDKKKGEPLKGSMTSGVPNCQPRRGRAMKSTPESSFPPQNQMVCEAGVTVHKCPKSTCSSKICFAYPDALCMVNPCGGCTPKWVSPSTGQELDCSSGLGSCHREMNLVMNSQAWINQGYSFGMAVPPPPSQEDEEDAMMMMMNPFGSLSELLHRGDGGSGMATEGNRLEASRSMRTGPIFTASLGNGMMGIMSSSVTFVGDSSSSEEDGGHTQTIKKTKNPMVRAPHSSPVKSIADILADLMTSGSSHGTVPGYLSDDLVDLMPSSSSAPRGRPSKGREEDEEEFAFLRRSRVRRDLEEQEFEDSLAMESSSHGFSSEENGPMSSRREILVSILPHPSNSISATNGLRGGTCPPPSPFALLALLSGSCGDECDADQDCPTGLKCCLGGCGLRCIPITSNERSPLPSLVNPVYEAVEVEPPSMVVSLPECGQKNGTYSPVQSQGELSWCVSPDGTPVPETLTRGKVICSTNGTLLQRWMKGPVCPDPHQTPTVCKDTCLHASCSLHPDAVCVMDVCDSCSPSFYKPSGEKVRCEPACAQPAFDPGLCRASIPRFSFNSTSATCEPFIYGGCGGNSNNFVTLEDCSSQCVGGGGGGNDICNLPLKPGPCRASMLRFHFNPTTQSCTPFDYGGCGGNANNFMSREQCESRCPDVVICPKFEQIEQELETGVLKTCSRTEACRNVTCPGHDLDDFLCTVDPCSCTASLTDFHGNKVNCEDLLSPTMMKTASSGDDADVIEIAPSESFFTGQFLKLRPGISLPTHTRCELIQMREPSGTGPHCDSVTGKFTPRQCPPSDSDFPCFCVDEAGKLMEGVDATTSCETTLIAQINVSLSLPGGEDVPPVQLGVELQQLLQVLGAELGEKKVEVEVLPDRTQLNFRLVGTNGVDVSFWLESLIIANAIGVEDAKGVFHPADFATSTFTHERLVNQAAAQQPELVVEVSTSTTSTSTTTTEEPDSANEIDDDVDVIAAQRLLESEDNTVGIMLTLVAALTACLILLGLFLAAGGNKKRVGSEGGGVLWHKKAFGGLGAFSSGLYEVEEREKRKMKGTTTTTLSWRDAVTIPTFKVTPTTKSSKT</sequence>
<dbReference type="EMBL" id="LNIX01000025">
    <property type="protein sequence ID" value="OXA42662.1"/>
    <property type="molecule type" value="Genomic_DNA"/>
</dbReference>
<dbReference type="InterPro" id="IPR020901">
    <property type="entry name" value="Prtase_inh_Kunz-CS"/>
</dbReference>
<evidence type="ECO:0000256" key="4">
    <source>
        <dbReference type="ARBA" id="ARBA00022729"/>
    </source>
</evidence>
<feature type="domain" description="Thyroglobulin type-1" evidence="12">
    <location>
        <begin position="1207"/>
        <end position="1265"/>
    </location>
</feature>
<evidence type="ECO:0000313" key="16">
    <source>
        <dbReference type="Proteomes" id="UP000198287"/>
    </source>
</evidence>
<dbReference type="SMART" id="SM00211">
    <property type="entry name" value="TY"/>
    <property type="match status" value="4"/>
</dbReference>
<feature type="domain" description="Thyroglobulin type-1" evidence="12">
    <location>
        <begin position="816"/>
        <end position="930"/>
    </location>
</feature>
<dbReference type="STRING" id="158441.A0A226DAU4"/>
<organism evidence="15 16">
    <name type="scientific">Folsomia candida</name>
    <name type="common">Springtail</name>
    <dbReference type="NCBI Taxonomy" id="158441"/>
    <lineage>
        <taxon>Eukaryota</taxon>
        <taxon>Metazoa</taxon>
        <taxon>Ecdysozoa</taxon>
        <taxon>Arthropoda</taxon>
        <taxon>Hexapoda</taxon>
        <taxon>Collembola</taxon>
        <taxon>Entomobryomorpha</taxon>
        <taxon>Isotomoidea</taxon>
        <taxon>Isotomidae</taxon>
        <taxon>Proisotominae</taxon>
        <taxon>Folsomia</taxon>
    </lineage>
</organism>
<dbReference type="GO" id="GO:0050431">
    <property type="term" value="F:transforming growth factor beta binding"/>
    <property type="evidence" value="ECO:0007669"/>
    <property type="project" value="TreeGrafter"/>
</dbReference>
<dbReference type="Pfam" id="PF02822">
    <property type="entry name" value="Antistasin"/>
    <property type="match status" value="1"/>
</dbReference>
<dbReference type="Proteomes" id="UP000198287">
    <property type="component" value="Unassembled WGS sequence"/>
</dbReference>
<evidence type="ECO:0000256" key="3">
    <source>
        <dbReference type="ARBA" id="ARBA00022690"/>
    </source>
</evidence>
<dbReference type="InterPro" id="IPR011061">
    <property type="entry name" value="Hirudin/antistatin"/>
</dbReference>
<dbReference type="GO" id="GO:0004867">
    <property type="term" value="F:serine-type endopeptidase inhibitor activity"/>
    <property type="evidence" value="ECO:0007669"/>
    <property type="project" value="UniProtKB-KW"/>
</dbReference>
<dbReference type="PRINTS" id="PR00759">
    <property type="entry name" value="BASICPTASE"/>
</dbReference>
<dbReference type="SUPFAM" id="SSF57610">
    <property type="entry name" value="Thyroglobulin type-1 domain"/>
    <property type="match status" value="4"/>
</dbReference>
<keyword evidence="16" id="KW-1185">Reference proteome</keyword>
<dbReference type="Gene3D" id="2.10.22.10">
    <property type="entry name" value="Antistasin, domain 1"/>
    <property type="match status" value="1"/>
</dbReference>
<dbReference type="FunFam" id="4.10.410.10:FF:000020">
    <property type="entry name" value="Collagen, type VI, alpha 3"/>
    <property type="match status" value="1"/>
</dbReference>
<dbReference type="PROSITE" id="PS50279">
    <property type="entry name" value="BPTI_KUNITZ_2"/>
    <property type="match status" value="3"/>
</dbReference>
<keyword evidence="7" id="KW-0393">Immunoglobulin domain</keyword>
<dbReference type="PANTHER" id="PTHR45938">
    <property type="entry name" value="ACP24A4-RELATED"/>
    <property type="match status" value="1"/>
</dbReference>
<feature type="compositionally biased region" description="Polar residues" evidence="9">
    <location>
        <begin position="755"/>
        <end position="769"/>
    </location>
</feature>
<comment type="subcellular location">
    <subcellularLocation>
        <location evidence="1">Secreted</location>
    </subcellularLocation>
</comment>
<dbReference type="OrthoDB" id="406800at2759"/>
<evidence type="ECO:0000256" key="7">
    <source>
        <dbReference type="ARBA" id="ARBA00023319"/>
    </source>
</evidence>
<dbReference type="CDD" id="cd00109">
    <property type="entry name" value="Kunitz-type"/>
    <property type="match status" value="3"/>
</dbReference>
<dbReference type="SMART" id="SM00131">
    <property type="entry name" value="KU"/>
    <property type="match status" value="3"/>
</dbReference>